<keyword evidence="1" id="KW-0547">Nucleotide-binding</keyword>
<dbReference type="Pfam" id="PF01656">
    <property type="entry name" value="CbiA"/>
    <property type="match status" value="1"/>
</dbReference>
<evidence type="ECO:0000313" key="6">
    <source>
        <dbReference type="EMBL" id="MCM1984666.1"/>
    </source>
</evidence>
<accession>A0ABD4T7C4</accession>
<keyword evidence="3" id="KW-0175">Coiled coil</keyword>
<gene>
    <name evidence="6" type="ORF">QQ91_0017730</name>
</gene>
<dbReference type="InterPro" id="IPR027417">
    <property type="entry name" value="P-loop_NTPase"/>
</dbReference>
<evidence type="ECO:0000313" key="7">
    <source>
        <dbReference type="Proteomes" id="UP000031561"/>
    </source>
</evidence>
<feature type="transmembrane region" description="Helical" evidence="4">
    <location>
        <begin position="51"/>
        <end position="70"/>
    </location>
</feature>
<dbReference type="CDD" id="cd05387">
    <property type="entry name" value="BY-kinase"/>
    <property type="match status" value="1"/>
</dbReference>
<dbReference type="EMBL" id="JTHE03000103">
    <property type="protein sequence ID" value="MCM1984666.1"/>
    <property type="molecule type" value="Genomic_DNA"/>
</dbReference>
<dbReference type="PANTHER" id="PTHR32309">
    <property type="entry name" value="TYROSINE-PROTEIN KINASE"/>
    <property type="match status" value="1"/>
</dbReference>
<dbReference type="PANTHER" id="PTHR32309:SF13">
    <property type="entry name" value="FERRIC ENTEROBACTIN TRANSPORT PROTEIN FEPE"/>
    <property type="match status" value="1"/>
</dbReference>
<dbReference type="RefSeq" id="WP_201277171.1">
    <property type="nucleotide sequence ID" value="NZ_JTHE03000103.1"/>
</dbReference>
<keyword evidence="4" id="KW-0472">Membrane</keyword>
<evidence type="ECO:0000256" key="4">
    <source>
        <dbReference type="SAM" id="Phobius"/>
    </source>
</evidence>
<feature type="domain" description="CobQ/CobB/MinD/ParA nucleotide binding" evidence="5">
    <location>
        <begin position="575"/>
        <end position="746"/>
    </location>
</feature>
<evidence type="ECO:0000259" key="5">
    <source>
        <dbReference type="Pfam" id="PF01656"/>
    </source>
</evidence>
<reference evidence="6 7" key="1">
    <citation type="journal article" date="2015" name="Genome Announc.">
        <title>Draft Genome Sequence of Filamentous Marine Cyanobacterium Lyngbya confervoides Strain BDU141951.</title>
        <authorList>
            <person name="Chandrababunaidu M.M."/>
            <person name="Sen D."/>
            <person name="Tripathy S."/>
        </authorList>
    </citation>
    <scope>NUCLEOTIDE SEQUENCE [LARGE SCALE GENOMIC DNA]</scope>
    <source>
        <strain evidence="6 7">BDU141951</strain>
    </source>
</reference>
<dbReference type="Proteomes" id="UP000031561">
    <property type="component" value="Unassembled WGS sequence"/>
</dbReference>
<dbReference type="InterPro" id="IPR005702">
    <property type="entry name" value="Wzc-like_C"/>
</dbReference>
<evidence type="ECO:0000256" key="3">
    <source>
        <dbReference type="SAM" id="Coils"/>
    </source>
</evidence>
<protein>
    <recommendedName>
        <fullName evidence="5">CobQ/CobB/MinD/ParA nucleotide binding domain-containing protein</fullName>
    </recommendedName>
</protein>
<keyword evidence="7" id="KW-1185">Reference proteome</keyword>
<evidence type="ECO:0000256" key="1">
    <source>
        <dbReference type="ARBA" id="ARBA00022741"/>
    </source>
</evidence>
<keyword evidence="4" id="KW-0812">Transmembrane</keyword>
<dbReference type="Gene3D" id="3.40.50.300">
    <property type="entry name" value="P-loop containing nucleotide triphosphate hydrolases"/>
    <property type="match status" value="1"/>
</dbReference>
<organism evidence="6 7">
    <name type="scientific">Lyngbya confervoides BDU141951</name>
    <dbReference type="NCBI Taxonomy" id="1574623"/>
    <lineage>
        <taxon>Bacteria</taxon>
        <taxon>Bacillati</taxon>
        <taxon>Cyanobacteriota</taxon>
        <taxon>Cyanophyceae</taxon>
        <taxon>Oscillatoriophycideae</taxon>
        <taxon>Oscillatoriales</taxon>
        <taxon>Microcoleaceae</taxon>
        <taxon>Lyngbya</taxon>
    </lineage>
</organism>
<name>A0ABD4T7C4_9CYAN</name>
<dbReference type="AlphaFoldDB" id="A0ABD4T7C4"/>
<keyword evidence="4" id="KW-1133">Transmembrane helix</keyword>
<dbReference type="SUPFAM" id="SSF52540">
    <property type="entry name" value="P-loop containing nucleoside triphosphate hydrolases"/>
    <property type="match status" value="1"/>
</dbReference>
<evidence type="ECO:0000256" key="2">
    <source>
        <dbReference type="ARBA" id="ARBA00022840"/>
    </source>
</evidence>
<feature type="coiled-coil region" evidence="3">
    <location>
        <begin position="205"/>
        <end position="239"/>
    </location>
</feature>
<proteinExistence type="predicted"/>
<dbReference type="InterPro" id="IPR050445">
    <property type="entry name" value="Bact_polysacc_biosynth/exp"/>
</dbReference>
<dbReference type="InterPro" id="IPR002586">
    <property type="entry name" value="CobQ/CobB/MinD/ParA_Nub-bd_dom"/>
</dbReference>
<keyword evidence="2" id="KW-0067">ATP-binding</keyword>
<comment type="caution">
    <text evidence="6">The sequence shown here is derived from an EMBL/GenBank/DDBJ whole genome shotgun (WGS) entry which is preliminary data.</text>
</comment>
<sequence length="776" mass="85928">MGSEQEFSALSEGKNAFSAEYLGLERESLQSRASSSRSPVSLPLRFIRRNILLLLLPALAFGGAALILALRTPARYVGEFQILVEPVTSPESLLAPQPEEQAPQTPFDYETLTRLLVSPKVLDSAISAIRSRGVDVSSQDLQQNLEVERLGRSGQNSQPDQATKLVGVTYESPDPQAIEVVLDELAKRYLKYGEEERSNSLGGGVEFIEKQLPEVRQRVNVLEAQLQQLQQQYRISDLDAEGAALATRAREIEAQRQQIQPALQAKQQLKQSLEQQLNLTPSQVIAASQVSENPNIQAFSSQLQQVEAQLSIKSASLTDGHPELVALQEQRRNLETALRREVQKAVGSNLPRNAAPNQPQSALQRSLGEQLISTINEIQVLRIQNQALNQASTAIDQQLRQFPAVKRQASDLQAKLATDRTLLNQLLLQREEFRVKAAQKGVPWQIVSKPALLRDAEGDLISTADRGWYKVGLATLGGLLLGLGAALLKEKRQDIFYGLEDLQDQVALNLCGILPFDRELSQLSGASLPSELDEEALYRYDYPRRLQKSAEQIYVNLKSMMDEQPSHSLVVGSVMEGDGKSTLALHLAKAVAAMGQRVLLVDANLNAPHLHSRFGLPNYQGLSDILVENIDPNQLIQRSPLHSDLFLLTAGHMSRKATKLLASNQMKYLMDQLHHMFDLVVYDTYSLQNSSGASFLALNARGLLLVVGLQKTRRSRVLKMLKQLESSRIPVMGLVANFVRGSAATEMEGDWHEGPAYLTLGPEEDDEFEIFRVSDS</sequence>